<keyword evidence="2" id="KW-1185">Reference proteome</keyword>
<protein>
    <submittedName>
        <fullName evidence="1">Uncharacterized protein</fullName>
    </submittedName>
</protein>
<dbReference type="EMBL" id="CP108135">
    <property type="protein sequence ID" value="WTP64255.1"/>
    <property type="molecule type" value="Genomic_DNA"/>
</dbReference>
<reference evidence="1 2" key="1">
    <citation type="submission" date="2022-10" db="EMBL/GenBank/DDBJ databases">
        <title>The complete genomes of actinobacterial strains from the NBC collection.</title>
        <authorList>
            <person name="Joergensen T.S."/>
            <person name="Alvarez Arevalo M."/>
            <person name="Sterndorff E.B."/>
            <person name="Faurdal D."/>
            <person name="Vuksanovic O."/>
            <person name="Mourched A.-S."/>
            <person name="Charusanti P."/>
            <person name="Shaw S."/>
            <person name="Blin K."/>
            <person name="Weber T."/>
        </authorList>
    </citation>
    <scope>NUCLEOTIDE SEQUENCE [LARGE SCALE GENOMIC DNA]</scope>
    <source>
        <strain evidence="1 2">NBC_00185</strain>
    </source>
</reference>
<proteinExistence type="predicted"/>
<accession>A0ABZ1JVQ3</accession>
<evidence type="ECO:0000313" key="2">
    <source>
        <dbReference type="Proteomes" id="UP001622496"/>
    </source>
</evidence>
<name>A0ABZ1JVQ3_9ACTN</name>
<dbReference type="Proteomes" id="UP001622496">
    <property type="component" value="Chromosome"/>
</dbReference>
<evidence type="ECO:0000313" key="1">
    <source>
        <dbReference type="EMBL" id="WTP64255.1"/>
    </source>
</evidence>
<dbReference type="RefSeq" id="WP_015575774.1">
    <property type="nucleotide sequence ID" value="NZ_CP108135.1"/>
</dbReference>
<sequence>MNGPLVFVCLLVDASLPVVSRKGQHAALRAPVFGRDAEGGGPQVAAAA</sequence>
<organism evidence="1 2">
    <name type="scientific">[Kitasatospora] papulosa</name>
    <dbReference type="NCBI Taxonomy" id="1464011"/>
    <lineage>
        <taxon>Bacteria</taxon>
        <taxon>Bacillati</taxon>
        <taxon>Actinomycetota</taxon>
        <taxon>Actinomycetes</taxon>
        <taxon>Kitasatosporales</taxon>
        <taxon>Streptomycetaceae</taxon>
        <taxon>Streptomyces</taxon>
    </lineage>
</organism>
<gene>
    <name evidence="1" type="ORF">OG560_02100</name>
</gene>